<dbReference type="PANTHER" id="PTHR33969">
    <property type="entry name" value="SEGREGATION AND CONDENSATION PROTEIN A"/>
    <property type="match status" value="1"/>
</dbReference>
<dbReference type="InterPro" id="IPR003768">
    <property type="entry name" value="ScpA"/>
</dbReference>
<dbReference type="EMBL" id="PJVH01000002">
    <property type="protein sequence ID" value="RXU92267.1"/>
    <property type="molecule type" value="Genomic_DNA"/>
</dbReference>
<dbReference type="Gene3D" id="6.10.250.2410">
    <property type="match status" value="1"/>
</dbReference>
<dbReference type="Proteomes" id="UP000289562">
    <property type="component" value="Unassembled WGS sequence"/>
</dbReference>
<evidence type="ECO:0000313" key="4">
    <source>
        <dbReference type="EMBL" id="KWX16627.1"/>
    </source>
</evidence>
<reference evidence="4 12" key="2">
    <citation type="submission" date="2016-01" db="EMBL/GenBank/DDBJ databases">
        <title>Molecular Mechanisms for transfer of large genomic segments between Enterococcus faecium strains.</title>
        <authorList>
            <person name="Garcia-Solache M.A."/>
            <person name="Lebreton F."/>
            <person name="Mclaughlin R.E."/>
            <person name="Whiteaker J.D."/>
            <person name="Gilmore M.S."/>
            <person name="Rice L.B."/>
        </authorList>
    </citation>
    <scope>NUCLEOTIDE SEQUENCE [LARGE SCALE GENOMIC DNA]</scope>
    <source>
        <strain evidence="4 12">D344RRF x C68</strain>
    </source>
</reference>
<reference evidence="9 16" key="1">
    <citation type="submission" date="2015-06" db="EMBL/GenBank/DDBJ databases">
        <title>The Genome Sequence of Enterococcus faecium 131EA1.</title>
        <authorList>
            <consortium name="The Broad Institute Genomics Platform"/>
            <consortium name="The Broad Institute Genome Sequencing Center for Infectious Disease"/>
            <person name="Earl A.M."/>
            <person name="Van Tyne D."/>
            <person name="Lebreton F."/>
            <person name="Saavedra J.T."/>
            <person name="Gilmore M.S."/>
            <person name="Manson Mcguire A."/>
            <person name="Clock S."/>
            <person name="Crupain M."/>
            <person name="Rangan U."/>
            <person name="Young S."/>
            <person name="Abouelleil A."/>
            <person name="Cao P."/>
            <person name="Chapman S.B."/>
            <person name="Griggs A."/>
            <person name="Priest M."/>
            <person name="Shea T."/>
            <person name="Wortman J."/>
            <person name="Nusbaum C."/>
            <person name="Birren B."/>
        </authorList>
    </citation>
    <scope>NUCLEOTIDE SEQUENCE [LARGE SCALE GENOMIC DNA]</scope>
    <source>
        <strain evidence="9 16">131EA1</strain>
    </source>
</reference>
<comment type="subcellular location">
    <subcellularLocation>
        <location evidence="3">Cytoplasm</location>
    </subcellularLocation>
    <text evidence="3">Associated with two foci at the outer edges of the nucleoid region in young cells, and at four foci within both cell halves in older cells.</text>
</comment>
<evidence type="ECO:0000313" key="6">
    <source>
        <dbReference type="EMBL" id="MDT2368741.1"/>
    </source>
</evidence>
<dbReference type="Pfam" id="PF02616">
    <property type="entry name" value="SMC_ScpA"/>
    <property type="match status" value="1"/>
</dbReference>
<dbReference type="Proteomes" id="UP001139644">
    <property type="component" value="Unassembled WGS sequence"/>
</dbReference>
<evidence type="ECO:0000313" key="8">
    <source>
        <dbReference type="EMBL" id="PZM56662.1"/>
    </source>
</evidence>
<evidence type="ECO:0000313" key="5">
    <source>
        <dbReference type="EMBL" id="MBX4222284.1"/>
    </source>
</evidence>
<dbReference type="InterPro" id="IPR023093">
    <property type="entry name" value="ScpA-like_C"/>
</dbReference>
<evidence type="ECO:0000313" key="7">
    <source>
        <dbReference type="EMBL" id="OTO00160.1"/>
    </source>
</evidence>
<evidence type="ECO:0000313" key="12">
    <source>
        <dbReference type="Proteomes" id="UP000070452"/>
    </source>
</evidence>
<keyword evidence="1 3" id="KW-0159">Chromosome partition</keyword>
<evidence type="ECO:0000313" key="14">
    <source>
        <dbReference type="Proteomes" id="UP000194737"/>
    </source>
</evidence>
<dbReference type="PATRIC" id="fig|1352.1358.peg.2075"/>
<dbReference type="Proteomes" id="UP000070452">
    <property type="component" value="Unassembled WGS sequence"/>
</dbReference>
<dbReference type="Proteomes" id="UP000183509">
    <property type="component" value="Unassembled WGS sequence"/>
</dbReference>
<dbReference type="GO" id="GO:0051301">
    <property type="term" value="P:cell division"/>
    <property type="evidence" value="ECO:0007669"/>
    <property type="project" value="UniProtKB-KW"/>
</dbReference>
<reference evidence="8 15" key="6">
    <citation type="submission" date="2018-05" db="EMBL/GenBank/DDBJ databases">
        <title>Vancomycin-resistant Enterococcus faecium strain from Chelyabinsk, Russia.</title>
        <authorList>
            <person name="Gostev V."/>
            <person name="Goncharov A."/>
            <person name="Kolodzhieva V."/>
            <person name="Suvorov A."/>
            <person name="Sidorenko S."/>
            <person name="Zueva L."/>
        </authorList>
    </citation>
    <scope>NUCLEOTIDE SEQUENCE [LARGE SCALE GENOMIC DNA]</scope>
    <source>
        <strain evidence="8 15">20</strain>
    </source>
</reference>
<reference evidence="11 13" key="3">
    <citation type="submission" date="2016-04" db="EMBL/GenBank/DDBJ databases">
        <authorList>
            <person name="Millard A."/>
        </authorList>
    </citation>
    <scope>NUCLEOTIDE SEQUENCE [LARGE SCALE GENOMIC DNA]</scope>
    <source>
        <strain evidence="11">Isolate 22</strain>
    </source>
</reference>
<organism evidence="4 12">
    <name type="scientific">Enterococcus faecium</name>
    <name type="common">Streptococcus faecium</name>
    <dbReference type="NCBI Taxonomy" id="1352"/>
    <lineage>
        <taxon>Bacteria</taxon>
        <taxon>Bacillati</taxon>
        <taxon>Bacillota</taxon>
        <taxon>Bacilli</taxon>
        <taxon>Lactobacillales</taxon>
        <taxon>Enterococcaceae</taxon>
        <taxon>Enterococcus</taxon>
    </lineage>
</organism>
<comment type="subunit">
    <text evidence="3">Component of a cohesin-like complex composed of ScpA, ScpB and the Smc homodimer, in which ScpA and ScpB bind to the head domain of Smc. The presence of the three proteins is required for the association of the complex with DNA.</text>
</comment>
<gene>
    <name evidence="3" type="primary">scpA</name>
    <name evidence="7" type="ORF">A5804_001654</name>
    <name evidence="4" type="ORF">AWT83_13995</name>
    <name evidence="10" type="ORF">CYQ77_01100</name>
    <name evidence="8" type="ORF">DKP91_03105</name>
    <name evidence="11" type="ORF">DTPHA_600819</name>
    <name evidence="9" type="ORF">EB12_01205</name>
    <name evidence="5" type="ORF">KYX88_05415</name>
    <name evidence="6" type="ORF">P6Z85_00860</name>
</gene>
<dbReference type="HAMAP" id="MF_01805">
    <property type="entry name" value="ScpA"/>
    <property type="match status" value="1"/>
</dbReference>
<dbReference type="GO" id="GO:0005737">
    <property type="term" value="C:cytoplasm"/>
    <property type="evidence" value="ECO:0007669"/>
    <property type="project" value="UniProtKB-SubCell"/>
</dbReference>
<accession>A0A132P2U6</accession>
<evidence type="ECO:0000313" key="9">
    <source>
        <dbReference type="EMBL" id="RBS32724.1"/>
    </source>
</evidence>
<reference evidence="7 14" key="4">
    <citation type="submission" date="2017-05" db="EMBL/GenBank/DDBJ databases">
        <title>The Genome Sequence of Enterococcus faecium 6F2_DIV0138.</title>
        <authorList>
            <consortium name="The Broad Institute Genomics Platform"/>
            <consortium name="The Broad Institute Genomic Center for Infectious Diseases"/>
            <person name="Earl A."/>
            <person name="Manson A."/>
            <person name="Schwartman J."/>
            <person name="Gilmore M."/>
            <person name="Abouelleil A."/>
            <person name="Cao P."/>
            <person name="Chapman S."/>
            <person name="Cusick C."/>
            <person name="Shea T."/>
            <person name="Young S."/>
            <person name="Neafsey D."/>
            <person name="Nusbaum C."/>
            <person name="Birren B."/>
        </authorList>
    </citation>
    <scope>NUCLEOTIDE SEQUENCE [LARGE SCALE GENOMIC DNA]</scope>
    <source>
        <strain evidence="7 14">6F2_DIV0138</strain>
    </source>
</reference>
<evidence type="ECO:0000313" key="17">
    <source>
        <dbReference type="Proteomes" id="UP000289562"/>
    </source>
</evidence>
<evidence type="ECO:0000256" key="1">
    <source>
        <dbReference type="ARBA" id="ARBA00022829"/>
    </source>
</evidence>
<evidence type="ECO:0000313" key="16">
    <source>
        <dbReference type="Proteomes" id="UP000253144"/>
    </source>
</evidence>
<evidence type="ECO:0000313" key="10">
    <source>
        <dbReference type="EMBL" id="RXU92267.1"/>
    </source>
</evidence>
<reference evidence="10 17" key="5">
    <citation type="submission" date="2017-12" db="EMBL/GenBank/DDBJ databases">
        <title>A pool of 800 enterococci isolated from chicken carcass rinse samples from New Zealand.</title>
        <authorList>
            <person name="Zhang J."/>
            <person name="Rogers L."/>
            <person name="Midwinter A."/>
            <person name="French N."/>
        </authorList>
    </citation>
    <scope>NUCLEOTIDE SEQUENCE [LARGE SCALE GENOMIC DNA]</scope>
    <source>
        <strain evidence="10 17">EN697</strain>
    </source>
</reference>
<keyword evidence="3" id="KW-0132">Cell division</keyword>
<comment type="caution">
    <text evidence="4">The sequence shown here is derived from an EMBL/GenBank/DDBJ whole genome shotgun (WGS) entry which is preliminary data.</text>
</comment>
<dbReference type="Gene3D" id="1.10.10.580">
    <property type="entry name" value="Structural maintenance of chromosome 1. Chain E"/>
    <property type="match status" value="1"/>
</dbReference>
<dbReference type="Proteomes" id="UP001260956">
    <property type="component" value="Unassembled WGS sequence"/>
</dbReference>
<dbReference type="OMA" id="TRQYMGY"/>
<protein>
    <recommendedName>
        <fullName evidence="2 3">Segregation and condensation protein A</fullName>
    </recommendedName>
</protein>
<reference evidence="6" key="8">
    <citation type="submission" date="2023-03" db="EMBL/GenBank/DDBJ databases">
        <authorList>
            <person name="Shen W."/>
            <person name="Cai J."/>
        </authorList>
    </citation>
    <scope>NUCLEOTIDE SEQUENCE</scope>
    <source>
        <strain evidence="6">B1010-2</strain>
    </source>
</reference>
<name>A0A132P2U6_ENTFC</name>
<dbReference type="EMBL" id="QHGU01000009">
    <property type="protein sequence ID" value="PZM56662.1"/>
    <property type="molecule type" value="Genomic_DNA"/>
</dbReference>
<evidence type="ECO:0000313" key="15">
    <source>
        <dbReference type="Proteomes" id="UP000249070"/>
    </source>
</evidence>
<dbReference type="AlphaFoldDB" id="A0A132P2U6"/>
<comment type="similarity">
    <text evidence="3">Belongs to the ScpA family.</text>
</comment>
<proteinExistence type="inferred from homology"/>
<comment type="function">
    <text evidence="3">Participates in chromosomal partition during cell division. May act via the formation of a condensin-like complex containing Smc and ScpB that pull DNA away from mid-cell into both cell halves.</text>
</comment>
<evidence type="ECO:0000256" key="3">
    <source>
        <dbReference type="HAMAP-Rule" id="MF_01805"/>
    </source>
</evidence>
<dbReference type="GO" id="GO:0006260">
    <property type="term" value="P:DNA replication"/>
    <property type="evidence" value="ECO:0007669"/>
    <property type="project" value="UniProtKB-UniRule"/>
</dbReference>
<dbReference type="EMBL" id="LRHK01000005">
    <property type="protein sequence ID" value="KWX16627.1"/>
    <property type="molecule type" value="Genomic_DNA"/>
</dbReference>
<evidence type="ECO:0000313" key="11">
    <source>
        <dbReference type="EMBL" id="SAM40188.1"/>
    </source>
</evidence>
<dbReference type="Proteomes" id="UP000194737">
    <property type="component" value="Unassembled WGS sequence"/>
</dbReference>
<dbReference type="EMBL" id="JARPTX010000002">
    <property type="protein sequence ID" value="MDT2368741.1"/>
    <property type="molecule type" value="Genomic_DNA"/>
</dbReference>
<reference evidence="5" key="7">
    <citation type="journal article" date="2022" name="J. Anim. Sci.">
        <title>Whole genome sequence analyses-based assessment of virulence potential and antimicrobial susceptibilities and resistance of Enterococcus faecium strains isolated from commercial swine and cattle probiotic products.</title>
        <authorList>
            <person name="Shridhar P.B."/>
            <person name="Amachawadi R.G."/>
            <person name="Tokach M."/>
            <person name="Patel I."/>
            <person name="Gangiredla J."/>
            <person name="Mammel M."/>
            <person name="Nagaraja T.G."/>
        </authorList>
    </citation>
    <scope>NUCLEOTIDE SEQUENCE</scope>
    <source>
        <strain evidence="5">EF215</strain>
    </source>
</reference>
<dbReference type="GO" id="GO:0007059">
    <property type="term" value="P:chromosome segregation"/>
    <property type="evidence" value="ECO:0007669"/>
    <property type="project" value="UniProtKB-UniRule"/>
</dbReference>
<dbReference type="EMBL" id="NGLB01000001">
    <property type="protein sequence ID" value="OTO00160.1"/>
    <property type="molecule type" value="Genomic_DNA"/>
</dbReference>
<dbReference type="Proteomes" id="UP000253144">
    <property type="component" value="Unassembled WGS sequence"/>
</dbReference>
<dbReference type="PANTHER" id="PTHR33969:SF2">
    <property type="entry name" value="SEGREGATION AND CONDENSATION PROTEIN A"/>
    <property type="match status" value="1"/>
</dbReference>
<dbReference type="NCBIfam" id="NF000995">
    <property type="entry name" value="PRK00104.1-4"/>
    <property type="match status" value="1"/>
</dbReference>
<keyword evidence="3" id="KW-0131">Cell cycle</keyword>
<keyword evidence="3" id="KW-0963">Cytoplasm</keyword>
<dbReference type="EMBL" id="JAIFOC010000039">
    <property type="protein sequence ID" value="MBX4222284.1"/>
    <property type="molecule type" value="Genomic_DNA"/>
</dbReference>
<sequence length="265" mass="30943">MASKEKEERVNELTEINIKLDVFEGPLDLLLHLIQQMEIDIYDIPIATITEQYMNYIHTMKTLELAVAGEYLVMAATLMAIKSKTLLPVQEFVTDDEELWEEDPREELVTQLLEYRKYKYAAERLTEKAEERSLYYTKEPMNIDGLADAEKPLKRGQVKKIDLIRAMQKILERKKFSQKVEKTITPDDTTIEERMVFIEERIKRNAHGCTFDSFFESPSKSEVVTTFMALLELMKKGQIIAQQKENYESIMLYPAVGDTEHDEIK</sequence>
<dbReference type="EMBL" id="LEQJ01000006">
    <property type="protein sequence ID" value="RBS32724.1"/>
    <property type="molecule type" value="Genomic_DNA"/>
</dbReference>
<evidence type="ECO:0000313" key="13">
    <source>
        <dbReference type="Proteomes" id="UP000183509"/>
    </source>
</evidence>
<dbReference type="EMBL" id="FKLM01000008">
    <property type="protein sequence ID" value="SAM40188.1"/>
    <property type="molecule type" value="Genomic_DNA"/>
</dbReference>
<dbReference type="STRING" id="1352.AL014_04660"/>
<evidence type="ECO:0000256" key="2">
    <source>
        <dbReference type="ARBA" id="ARBA00044777"/>
    </source>
</evidence>
<dbReference type="Proteomes" id="UP000249070">
    <property type="component" value="Unassembled WGS sequence"/>
</dbReference>